<name>A0ABP0FG39_CLALP</name>
<keyword evidence="2" id="KW-1185">Reference proteome</keyword>
<proteinExistence type="predicted"/>
<protein>
    <submittedName>
        <fullName evidence="1">Uncharacterized protein</fullName>
    </submittedName>
</protein>
<evidence type="ECO:0000313" key="2">
    <source>
        <dbReference type="Proteomes" id="UP001642483"/>
    </source>
</evidence>
<reference evidence="1 2" key="1">
    <citation type="submission" date="2024-02" db="EMBL/GenBank/DDBJ databases">
        <authorList>
            <person name="Daric V."/>
            <person name="Darras S."/>
        </authorList>
    </citation>
    <scope>NUCLEOTIDE SEQUENCE [LARGE SCALE GENOMIC DNA]</scope>
</reference>
<comment type="caution">
    <text evidence="1">The sequence shown here is derived from an EMBL/GenBank/DDBJ whole genome shotgun (WGS) entry which is preliminary data.</text>
</comment>
<dbReference type="EMBL" id="CAWYQH010000046">
    <property type="protein sequence ID" value="CAK8677312.1"/>
    <property type="molecule type" value="Genomic_DNA"/>
</dbReference>
<gene>
    <name evidence="1" type="ORF">CVLEPA_LOCUS6703</name>
</gene>
<dbReference type="Proteomes" id="UP001642483">
    <property type="component" value="Unassembled WGS sequence"/>
</dbReference>
<sequence length="70" mass="7381">MLLNLVDDEQEEGGSPAAQVAMTIKTSSHNIANDRPELFLFLSSGKFSGFADGDSTSGTKQHGDVLGRLA</sequence>
<organism evidence="1 2">
    <name type="scientific">Clavelina lepadiformis</name>
    <name type="common">Light-bulb sea squirt</name>
    <name type="synonym">Ascidia lepadiformis</name>
    <dbReference type="NCBI Taxonomy" id="159417"/>
    <lineage>
        <taxon>Eukaryota</taxon>
        <taxon>Metazoa</taxon>
        <taxon>Chordata</taxon>
        <taxon>Tunicata</taxon>
        <taxon>Ascidiacea</taxon>
        <taxon>Aplousobranchia</taxon>
        <taxon>Clavelinidae</taxon>
        <taxon>Clavelina</taxon>
    </lineage>
</organism>
<evidence type="ECO:0000313" key="1">
    <source>
        <dbReference type="EMBL" id="CAK8677312.1"/>
    </source>
</evidence>
<accession>A0ABP0FG39</accession>